<dbReference type="SMART" id="SM00382">
    <property type="entry name" value="AAA"/>
    <property type="match status" value="1"/>
</dbReference>
<proteinExistence type="predicted"/>
<keyword evidence="1" id="KW-0813">Transport</keyword>
<dbReference type="SUPFAM" id="SSF52540">
    <property type="entry name" value="P-loop containing nucleoside triphosphate hydrolases"/>
    <property type="match status" value="1"/>
</dbReference>
<accession>I3IJS1</accession>
<dbReference type="Proteomes" id="UP000002985">
    <property type="component" value="Unassembled WGS sequence"/>
</dbReference>
<evidence type="ECO:0000313" key="5">
    <source>
        <dbReference type="EMBL" id="GAB61966.1"/>
    </source>
</evidence>
<dbReference type="EMBL" id="BAFH01000003">
    <property type="protein sequence ID" value="GAB61966.1"/>
    <property type="molecule type" value="Genomic_DNA"/>
</dbReference>
<dbReference type="InterPro" id="IPR050093">
    <property type="entry name" value="ABC_SmlMolc_Importer"/>
</dbReference>
<dbReference type="InterPro" id="IPR003593">
    <property type="entry name" value="AAA+_ATPase"/>
</dbReference>
<dbReference type="GO" id="GO:0016887">
    <property type="term" value="F:ATP hydrolysis activity"/>
    <property type="evidence" value="ECO:0007669"/>
    <property type="project" value="InterPro"/>
</dbReference>
<keyword evidence="6" id="KW-1185">Reference proteome</keyword>
<evidence type="ECO:0000256" key="2">
    <source>
        <dbReference type="ARBA" id="ARBA00022741"/>
    </source>
</evidence>
<evidence type="ECO:0000259" key="4">
    <source>
        <dbReference type="PROSITE" id="PS50893"/>
    </source>
</evidence>
<dbReference type="AlphaFoldDB" id="I3IJS1"/>
<dbReference type="OrthoDB" id="9790614at2"/>
<organism evidence="5 6">
    <name type="scientific">Candidatus Jettenia caeni</name>
    <dbReference type="NCBI Taxonomy" id="247490"/>
    <lineage>
        <taxon>Bacteria</taxon>
        <taxon>Pseudomonadati</taxon>
        <taxon>Planctomycetota</taxon>
        <taxon>Candidatus Brocadiia</taxon>
        <taxon>Candidatus Brocadiales</taxon>
        <taxon>Candidatus Brocadiaceae</taxon>
        <taxon>Candidatus Jettenia</taxon>
    </lineage>
</organism>
<dbReference type="InterPro" id="IPR027417">
    <property type="entry name" value="P-loop_NTPase"/>
</dbReference>
<dbReference type="PANTHER" id="PTHR42781:SF4">
    <property type="entry name" value="SPERMIDINE_PUTRESCINE IMPORT ATP-BINDING PROTEIN POTA"/>
    <property type="match status" value="1"/>
</dbReference>
<comment type="caution">
    <text evidence="5">The sequence shown here is derived from an EMBL/GenBank/DDBJ whole genome shotgun (WGS) entry which is preliminary data.</text>
</comment>
<sequence length="256" mass="28583">MQTLNSVFEVKGISKIYDSTQALSCIDLSVPSEQTTVVIGPSGCGKSTLLRLMIGLARPDTGKVYFEGTEITPMNALLLRRRMGYVTQTGGLFPHLTARKNVILMANYLGWEKTLIEKHLLALAELTQFPKDGLQRFPAQLSGGQQQRVALMRALMLNPNVLLLDEPLGALDPITRYDLQNDLKEIFHKLRKSVVLVTHNIEEAKFFGNQMVLMQAGRIIQQGTIHEFIEAPADPFVTRFIKTHRSPLEIQKGGDV</sequence>
<dbReference type="PANTHER" id="PTHR42781">
    <property type="entry name" value="SPERMIDINE/PUTRESCINE IMPORT ATP-BINDING PROTEIN POTA"/>
    <property type="match status" value="1"/>
</dbReference>
<dbReference type="Pfam" id="PF00005">
    <property type="entry name" value="ABC_tran"/>
    <property type="match status" value="1"/>
</dbReference>
<dbReference type="STRING" id="247490.KSU1_C0370"/>
<dbReference type="PROSITE" id="PS50893">
    <property type="entry name" value="ABC_TRANSPORTER_2"/>
    <property type="match status" value="1"/>
</dbReference>
<evidence type="ECO:0000256" key="3">
    <source>
        <dbReference type="ARBA" id="ARBA00022840"/>
    </source>
</evidence>
<evidence type="ECO:0000313" key="6">
    <source>
        <dbReference type="Proteomes" id="UP000002985"/>
    </source>
</evidence>
<dbReference type="GO" id="GO:0005524">
    <property type="term" value="F:ATP binding"/>
    <property type="evidence" value="ECO:0007669"/>
    <property type="project" value="UniProtKB-KW"/>
</dbReference>
<evidence type="ECO:0000256" key="1">
    <source>
        <dbReference type="ARBA" id="ARBA00022448"/>
    </source>
</evidence>
<protein>
    <submittedName>
        <fullName evidence="5">ABC transporter ATP-binding component</fullName>
    </submittedName>
</protein>
<reference evidence="5 6" key="1">
    <citation type="journal article" date="2012" name="FEBS Lett.">
        <title>Anammox organism KSU-1 expresses a NirK-type copper-containing nitrite reductase instead of a NirS-type with cytochrome cd1.</title>
        <authorList>
            <person name="Hira D."/>
            <person name="Toh H."/>
            <person name="Migita C.T."/>
            <person name="Okubo H."/>
            <person name="Nishiyama T."/>
            <person name="Hattori M."/>
            <person name="Furukawa K."/>
            <person name="Fujii T."/>
        </authorList>
    </citation>
    <scope>NUCLEOTIDE SEQUENCE [LARGE SCALE GENOMIC DNA]</scope>
</reference>
<name>I3IJS1_9BACT</name>
<feature type="domain" description="ABC transporter" evidence="4">
    <location>
        <begin position="8"/>
        <end position="241"/>
    </location>
</feature>
<keyword evidence="3 5" id="KW-0067">ATP-binding</keyword>
<dbReference type="Gene3D" id="3.40.50.300">
    <property type="entry name" value="P-loop containing nucleotide triphosphate hydrolases"/>
    <property type="match status" value="1"/>
</dbReference>
<dbReference type="eggNOG" id="COG1125">
    <property type="taxonomic scope" value="Bacteria"/>
</dbReference>
<keyword evidence="2" id="KW-0547">Nucleotide-binding</keyword>
<gene>
    <name evidence="5" type="ORF">KSU1_C0370</name>
</gene>
<dbReference type="InterPro" id="IPR003439">
    <property type="entry name" value="ABC_transporter-like_ATP-bd"/>
</dbReference>